<accession>A0A139IMP6</accession>
<dbReference type="AlphaFoldDB" id="A0A139IMP6"/>
<evidence type="ECO:0000256" key="1">
    <source>
        <dbReference type="ARBA" id="ARBA00006484"/>
    </source>
</evidence>
<dbReference type="InterPro" id="IPR020904">
    <property type="entry name" value="Sc_DH/Rdtase_CS"/>
</dbReference>
<gene>
    <name evidence="3" type="ORF">AC579_1459</name>
</gene>
<dbReference type="Gene3D" id="3.40.50.720">
    <property type="entry name" value="NAD(P)-binding Rossmann-like Domain"/>
    <property type="match status" value="1"/>
</dbReference>
<dbReference type="OrthoDB" id="498125at2759"/>
<evidence type="ECO:0000313" key="3">
    <source>
        <dbReference type="EMBL" id="KXT15945.1"/>
    </source>
</evidence>
<dbReference type="EMBL" id="LFZO01000047">
    <property type="protein sequence ID" value="KXT15945.1"/>
    <property type="molecule type" value="Genomic_DNA"/>
</dbReference>
<dbReference type="InterPro" id="IPR036291">
    <property type="entry name" value="NAD(P)-bd_dom_sf"/>
</dbReference>
<dbReference type="InterPro" id="IPR002347">
    <property type="entry name" value="SDR_fam"/>
</dbReference>
<organism evidence="3 4">
    <name type="scientific">Pseudocercospora musae</name>
    <dbReference type="NCBI Taxonomy" id="113226"/>
    <lineage>
        <taxon>Eukaryota</taxon>
        <taxon>Fungi</taxon>
        <taxon>Dikarya</taxon>
        <taxon>Ascomycota</taxon>
        <taxon>Pezizomycotina</taxon>
        <taxon>Dothideomycetes</taxon>
        <taxon>Dothideomycetidae</taxon>
        <taxon>Mycosphaerellales</taxon>
        <taxon>Mycosphaerellaceae</taxon>
        <taxon>Pseudocercospora</taxon>
    </lineage>
</organism>
<comment type="caution">
    <text evidence="3">The sequence shown here is derived from an EMBL/GenBank/DDBJ whole genome shotgun (WGS) entry which is preliminary data.</text>
</comment>
<dbReference type="FunFam" id="3.40.50.720:FF:000084">
    <property type="entry name" value="Short-chain dehydrogenase reductase"/>
    <property type="match status" value="1"/>
</dbReference>
<protein>
    <submittedName>
        <fullName evidence="3">Uncharacterized protein</fullName>
    </submittedName>
</protein>
<name>A0A139IMP6_9PEZI</name>
<dbReference type="GO" id="GO:0016616">
    <property type="term" value="F:oxidoreductase activity, acting on the CH-OH group of donors, NAD or NADP as acceptor"/>
    <property type="evidence" value="ECO:0007669"/>
    <property type="project" value="TreeGrafter"/>
</dbReference>
<comment type="similarity">
    <text evidence="1">Belongs to the short-chain dehydrogenases/reductases (SDR) family.</text>
</comment>
<dbReference type="SUPFAM" id="SSF51735">
    <property type="entry name" value="NAD(P)-binding Rossmann-fold domains"/>
    <property type="match status" value="1"/>
</dbReference>
<evidence type="ECO:0000313" key="4">
    <source>
        <dbReference type="Proteomes" id="UP000073492"/>
    </source>
</evidence>
<keyword evidence="2" id="KW-0521">NADP</keyword>
<dbReference type="Pfam" id="PF13561">
    <property type="entry name" value="adh_short_C2"/>
    <property type="match status" value="1"/>
</dbReference>
<keyword evidence="4" id="KW-1185">Reference proteome</keyword>
<dbReference type="Proteomes" id="UP000073492">
    <property type="component" value="Unassembled WGS sequence"/>
</dbReference>
<dbReference type="PRINTS" id="PR00080">
    <property type="entry name" value="SDRFAMILY"/>
</dbReference>
<proteinExistence type="inferred from homology"/>
<evidence type="ECO:0000256" key="2">
    <source>
        <dbReference type="ARBA" id="ARBA00022857"/>
    </source>
</evidence>
<dbReference type="CDD" id="cd05233">
    <property type="entry name" value="SDR_c"/>
    <property type="match status" value="1"/>
</dbReference>
<dbReference type="STRING" id="113226.A0A139IMP6"/>
<dbReference type="PANTHER" id="PTHR42760">
    <property type="entry name" value="SHORT-CHAIN DEHYDROGENASES/REDUCTASES FAMILY MEMBER"/>
    <property type="match status" value="1"/>
</dbReference>
<dbReference type="PROSITE" id="PS00061">
    <property type="entry name" value="ADH_SHORT"/>
    <property type="match status" value="1"/>
</dbReference>
<dbReference type="PRINTS" id="PR00081">
    <property type="entry name" value="GDHRDH"/>
</dbReference>
<reference evidence="3 4" key="1">
    <citation type="submission" date="2015-07" db="EMBL/GenBank/DDBJ databases">
        <title>Comparative genomics of the Sigatoka disease complex on banana suggests a link between parallel evolutionary changes in Pseudocercospora fijiensis and Pseudocercospora eumusae and increased virulence on the banana host.</title>
        <authorList>
            <person name="Chang T.-C."/>
            <person name="Salvucci A."/>
            <person name="Crous P.W."/>
            <person name="Stergiopoulos I."/>
        </authorList>
    </citation>
    <scope>NUCLEOTIDE SEQUENCE [LARGE SCALE GENOMIC DNA]</scope>
    <source>
        <strain evidence="3 4">CBS 116634</strain>
    </source>
</reference>
<sequence>MNDSHPLYPDLNSKIALIMGIGQTPSSNPNSWGNGAAIALRLSQNGCSIFGCDLDLTAAERTKSRLPPGSRCEVMRADVTSSHDVSNVVDTCIATFGRIDILVNNVGFPAHGDVTSMMEDVWDEQIRVNLRSVYLACHFVVPIMRRQDSGGSVVNNASVAGMRYLGKSQVAYNAAKAAVINFTKVTAAEFASCGVRLNCVVPGLIMTPLVEDLERSEDEGKRKMFRQIMQHNVPMGRLGSPFDVADATVFLSSSAAKYITGHSLVVDGGLVVSTGP</sequence>